<feature type="transmembrane region" description="Helical" evidence="8">
    <location>
        <begin position="468"/>
        <end position="486"/>
    </location>
</feature>
<evidence type="ECO:0000256" key="3">
    <source>
        <dbReference type="ARBA" id="ARBA00022692"/>
    </source>
</evidence>
<feature type="domain" description="Proline-rich transmembrane protein 3/4" evidence="9">
    <location>
        <begin position="17"/>
        <end position="309"/>
    </location>
</feature>
<feature type="transmembrane region" description="Helical" evidence="8">
    <location>
        <begin position="558"/>
        <end position="578"/>
    </location>
</feature>
<feature type="transmembrane region" description="Helical" evidence="8">
    <location>
        <begin position="119"/>
        <end position="139"/>
    </location>
</feature>
<evidence type="ECO:0000259" key="9">
    <source>
        <dbReference type="Pfam" id="PF25987"/>
    </source>
</evidence>
<proteinExistence type="predicted"/>
<feature type="transmembrane region" description="Helical" evidence="8">
    <location>
        <begin position="180"/>
        <end position="203"/>
    </location>
</feature>
<keyword evidence="5 8" id="KW-1133">Transmembrane helix</keyword>
<evidence type="ECO:0000256" key="2">
    <source>
        <dbReference type="ARBA" id="ARBA00022553"/>
    </source>
</evidence>
<dbReference type="EMBL" id="CALNXK010000061">
    <property type="protein sequence ID" value="CAH3138471.1"/>
    <property type="molecule type" value="Genomic_DNA"/>
</dbReference>
<feature type="transmembrane region" description="Helical" evidence="8">
    <location>
        <begin position="361"/>
        <end position="381"/>
    </location>
</feature>
<feature type="compositionally biased region" description="Low complexity" evidence="7">
    <location>
        <begin position="1"/>
        <end position="20"/>
    </location>
</feature>
<evidence type="ECO:0000256" key="4">
    <source>
        <dbReference type="ARBA" id="ARBA00022729"/>
    </source>
</evidence>
<keyword evidence="11" id="KW-1185">Reference proteome</keyword>
<keyword evidence="6 8" id="KW-0472">Membrane</keyword>
<accession>A0ABN8P928</accession>
<dbReference type="Proteomes" id="UP001159405">
    <property type="component" value="Unassembled WGS sequence"/>
</dbReference>
<feature type="transmembrane region" description="Helical" evidence="8">
    <location>
        <begin position="151"/>
        <end position="168"/>
    </location>
</feature>
<feature type="transmembrane region" description="Helical" evidence="8">
    <location>
        <begin position="429"/>
        <end position="456"/>
    </location>
</feature>
<dbReference type="PANTHER" id="PTHR35578">
    <property type="entry name" value="PROLINE-RICH TRANSMEMBRANE PROTEIN 4-RELATED"/>
    <property type="match status" value="1"/>
</dbReference>
<dbReference type="PANTHER" id="PTHR35578:SF6">
    <property type="entry name" value="PROLINE-RICH TRANSMEMBRANE PROTEIN 4"/>
    <property type="match status" value="1"/>
</dbReference>
<evidence type="ECO:0000256" key="7">
    <source>
        <dbReference type="SAM" id="MobiDB-lite"/>
    </source>
</evidence>
<feature type="region of interest" description="Disordered" evidence="7">
    <location>
        <begin position="1"/>
        <end position="25"/>
    </location>
</feature>
<evidence type="ECO:0000256" key="1">
    <source>
        <dbReference type="ARBA" id="ARBA00004141"/>
    </source>
</evidence>
<feature type="transmembrane region" description="Helical" evidence="8">
    <location>
        <begin position="498"/>
        <end position="521"/>
    </location>
</feature>
<evidence type="ECO:0000256" key="5">
    <source>
        <dbReference type="ARBA" id="ARBA00022989"/>
    </source>
</evidence>
<feature type="transmembrane region" description="Helical" evidence="8">
    <location>
        <begin position="393"/>
        <end position="414"/>
    </location>
</feature>
<evidence type="ECO:0000313" key="10">
    <source>
        <dbReference type="EMBL" id="CAH3138471.1"/>
    </source>
</evidence>
<comment type="caution">
    <text evidence="10">The sequence shown here is derived from an EMBL/GenBank/DDBJ whole genome shotgun (WGS) entry which is preliminary data.</text>
</comment>
<dbReference type="Pfam" id="PF25987">
    <property type="entry name" value="PRRT3"/>
    <property type="match status" value="2"/>
</dbReference>
<gene>
    <name evidence="10" type="ORF">PLOB_00040169</name>
</gene>
<feature type="non-terminal residue" evidence="10">
    <location>
        <position position="632"/>
    </location>
</feature>
<feature type="transmembrane region" description="Helical" evidence="8">
    <location>
        <begin position="41"/>
        <end position="62"/>
    </location>
</feature>
<comment type="subcellular location">
    <subcellularLocation>
        <location evidence="1">Membrane</location>
        <topology evidence="1">Multi-pass membrane protein</topology>
    </subcellularLocation>
</comment>
<feature type="transmembrane region" description="Helical" evidence="8">
    <location>
        <begin position="598"/>
        <end position="621"/>
    </location>
</feature>
<feature type="transmembrane region" description="Helical" evidence="8">
    <location>
        <begin position="74"/>
        <end position="96"/>
    </location>
</feature>
<name>A0ABN8P928_9CNID</name>
<sequence length="632" mass="70796">MLNCQLNRTTNSTQSTTRPPAAEPVPDWSKAREYWNIAWEFHWAGLGALFSVLAVRSFLVLVQVRTRQGFGRKPLFIAINLLLFTLGATRALFLFLDPYSSATNNIEIPGWITTLVFDLAYPCLTSSFCLIHLAFIEVARIQVGPNKLHDLRFLGSIIAIHFAIIIIVDTTTAIKPDFLPLLPLVCQLFFILWSLLLSASFIYSGLKVICQAMVVQHQLERIELGNSARRAIQQRPRKISKVAKVTLATSVLAFVSCGLQIYSLIVVYGMHGKNGCPPSPWPWLVFQTCFRLVEFCMACTIAYSVMQPSKPQNMDNGGDNRQDMTQVSSIPTDLPTEALAEPGPDWPVAKKIWGFAWQLHWIGFGILFGFLAVHCLVAIVMVNIRKGFCRKPLFLAINSLLFILGTTRAVYMLLDPYESRENGVKDPEWLTLLLFGIAFPCLTSAFCLIHLAFLEVTKIKIGPSRLQNVKFLSAIIIVHFVIVFTAESTASIKPELDALLIVCQSFFILWGLLLSGSFIYSGCKVIKQVDKVHEQLKAIEKNERLRSKPKKKSSTTKVAKVTLASSFLGFAVCGLQFYSMIGVYGMYSKEVHPSPWPWLAFQSSFRLVELAMACTIVYSVMQPGERGKNSKR</sequence>
<dbReference type="InterPro" id="IPR052836">
    <property type="entry name" value="PRRT_domain-containing"/>
</dbReference>
<dbReference type="InterPro" id="IPR059081">
    <property type="entry name" value="PRRT3-4"/>
</dbReference>
<feature type="transmembrane region" description="Helical" evidence="8">
    <location>
        <begin position="245"/>
        <end position="270"/>
    </location>
</feature>
<reference evidence="10 11" key="1">
    <citation type="submission" date="2022-05" db="EMBL/GenBank/DDBJ databases">
        <authorList>
            <consortium name="Genoscope - CEA"/>
            <person name="William W."/>
        </authorList>
    </citation>
    <scope>NUCLEOTIDE SEQUENCE [LARGE SCALE GENOMIC DNA]</scope>
</reference>
<keyword evidence="4" id="KW-0732">Signal</keyword>
<keyword evidence="3 8" id="KW-0812">Transmembrane</keyword>
<evidence type="ECO:0000256" key="6">
    <source>
        <dbReference type="ARBA" id="ARBA00023136"/>
    </source>
</evidence>
<feature type="domain" description="Proline-rich transmembrane protein 3/4" evidence="9">
    <location>
        <begin position="337"/>
        <end position="623"/>
    </location>
</feature>
<evidence type="ECO:0000256" key="8">
    <source>
        <dbReference type="SAM" id="Phobius"/>
    </source>
</evidence>
<protein>
    <recommendedName>
        <fullName evidence="9">Proline-rich transmembrane protein 3/4 domain-containing protein</fullName>
    </recommendedName>
</protein>
<evidence type="ECO:0000313" key="11">
    <source>
        <dbReference type="Proteomes" id="UP001159405"/>
    </source>
</evidence>
<organism evidence="10 11">
    <name type="scientific">Porites lobata</name>
    <dbReference type="NCBI Taxonomy" id="104759"/>
    <lineage>
        <taxon>Eukaryota</taxon>
        <taxon>Metazoa</taxon>
        <taxon>Cnidaria</taxon>
        <taxon>Anthozoa</taxon>
        <taxon>Hexacorallia</taxon>
        <taxon>Scleractinia</taxon>
        <taxon>Fungiina</taxon>
        <taxon>Poritidae</taxon>
        <taxon>Porites</taxon>
    </lineage>
</organism>
<keyword evidence="2" id="KW-0597">Phosphoprotein</keyword>